<dbReference type="GO" id="GO:0005125">
    <property type="term" value="F:cytokine activity"/>
    <property type="evidence" value="ECO:0007669"/>
    <property type="project" value="InterPro"/>
</dbReference>
<evidence type="ECO:0000313" key="5">
    <source>
        <dbReference type="EMBL" id="CAI9715945.1"/>
    </source>
</evidence>
<evidence type="ECO:0000256" key="4">
    <source>
        <dbReference type="ARBA" id="ARBA00022729"/>
    </source>
</evidence>
<dbReference type="GO" id="GO:0005576">
    <property type="term" value="C:extracellular region"/>
    <property type="evidence" value="ECO:0007669"/>
    <property type="project" value="UniProtKB-SubCell"/>
</dbReference>
<dbReference type="Pfam" id="PF06083">
    <property type="entry name" value="IL17"/>
    <property type="match status" value="1"/>
</dbReference>
<keyword evidence="4" id="KW-0732">Signal</keyword>
<evidence type="ECO:0000256" key="3">
    <source>
        <dbReference type="ARBA" id="ARBA00022525"/>
    </source>
</evidence>
<dbReference type="InterPro" id="IPR029034">
    <property type="entry name" value="Cystine-knot_cytokine"/>
</dbReference>
<proteinExistence type="inferred from homology"/>
<sequence>MKITTIVAQIVALLFNYNFEISSPSTWDGCERRADGKVRYLDMVRKSVGHNFFIPPEMVPPPECDPPKNVGIIHCSKFNSSARKLQEVANCPWYTRITHDPTIFPPYRREAVCSCKKCRNSSSNFQCVEVFSNITVLSRTNSQMTQYNSKKQADTAKKILERLSEFKSKIFLSDIFKTVNLLNLEPQGGKSDLVTCSQKIKGHDISKSKL</sequence>
<accession>A0AA36AGW3</accession>
<protein>
    <submittedName>
        <fullName evidence="5">Interleukin 17</fullName>
    </submittedName>
</protein>
<keyword evidence="6" id="KW-1185">Reference proteome</keyword>
<gene>
    <name evidence="5" type="ORF">OCTVUL_1B005982</name>
</gene>
<dbReference type="Proteomes" id="UP001162480">
    <property type="component" value="Chromosome 1"/>
</dbReference>
<dbReference type="Gene3D" id="2.10.90.10">
    <property type="entry name" value="Cystine-knot cytokines"/>
    <property type="match status" value="1"/>
</dbReference>
<keyword evidence="3" id="KW-0964">Secreted</keyword>
<name>A0AA36AGW3_OCTVU</name>
<dbReference type="SUPFAM" id="SSF57501">
    <property type="entry name" value="Cystine-knot cytokines"/>
    <property type="match status" value="1"/>
</dbReference>
<evidence type="ECO:0000256" key="2">
    <source>
        <dbReference type="ARBA" id="ARBA00007236"/>
    </source>
</evidence>
<comment type="subcellular location">
    <subcellularLocation>
        <location evidence="1">Secreted</location>
    </subcellularLocation>
</comment>
<evidence type="ECO:0000313" key="6">
    <source>
        <dbReference type="Proteomes" id="UP001162480"/>
    </source>
</evidence>
<evidence type="ECO:0000256" key="1">
    <source>
        <dbReference type="ARBA" id="ARBA00004613"/>
    </source>
</evidence>
<comment type="similarity">
    <text evidence="2">Belongs to the IL-17 family.</text>
</comment>
<dbReference type="EMBL" id="OX597814">
    <property type="protein sequence ID" value="CAI9715945.1"/>
    <property type="molecule type" value="Genomic_DNA"/>
</dbReference>
<dbReference type="InterPro" id="IPR010345">
    <property type="entry name" value="IL-17_fam"/>
</dbReference>
<dbReference type="AlphaFoldDB" id="A0AA36AGW3"/>
<reference evidence="5" key="1">
    <citation type="submission" date="2023-08" db="EMBL/GenBank/DDBJ databases">
        <authorList>
            <person name="Alioto T."/>
            <person name="Alioto T."/>
            <person name="Gomez Garrido J."/>
        </authorList>
    </citation>
    <scope>NUCLEOTIDE SEQUENCE</scope>
</reference>
<organism evidence="5 6">
    <name type="scientific">Octopus vulgaris</name>
    <name type="common">Common octopus</name>
    <dbReference type="NCBI Taxonomy" id="6645"/>
    <lineage>
        <taxon>Eukaryota</taxon>
        <taxon>Metazoa</taxon>
        <taxon>Spiralia</taxon>
        <taxon>Lophotrochozoa</taxon>
        <taxon>Mollusca</taxon>
        <taxon>Cephalopoda</taxon>
        <taxon>Coleoidea</taxon>
        <taxon>Octopodiformes</taxon>
        <taxon>Octopoda</taxon>
        <taxon>Incirrata</taxon>
        <taxon>Octopodidae</taxon>
        <taxon>Octopus</taxon>
    </lineage>
</organism>